<dbReference type="InterPro" id="IPR000719">
    <property type="entry name" value="Prot_kinase_dom"/>
</dbReference>
<dbReference type="InterPro" id="IPR011009">
    <property type="entry name" value="Kinase-like_dom_sf"/>
</dbReference>
<dbReference type="SUPFAM" id="SSF56112">
    <property type="entry name" value="Protein kinase-like (PK-like)"/>
    <property type="match status" value="1"/>
</dbReference>
<evidence type="ECO:0000256" key="5">
    <source>
        <dbReference type="ARBA" id="ARBA00022777"/>
    </source>
</evidence>
<dbReference type="Gene3D" id="3.30.200.20">
    <property type="entry name" value="Phosphorylase Kinase, domain 1"/>
    <property type="match status" value="1"/>
</dbReference>
<dbReference type="Pfam" id="PF07714">
    <property type="entry name" value="PK_Tyr_Ser-Thr"/>
    <property type="match status" value="1"/>
</dbReference>
<dbReference type="OrthoDB" id="4062651at2759"/>
<dbReference type="AlphaFoldDB" id="A0A7J7CGL0"/>
<dbReference type="InterPro" id="IPR008271">
    <property type="entry name" value="Ser/Thr_kinase_AS"/>
</dbReference>
<dbReference type="PROSITE" id="PS50011">
    <property type="entry name" value="PROTEIN_KINASE_DOM"/>
    <property type="match status" value="1"/>
</dbReference>
<evidence type="ECO:0000256" key="8">
    <source>
        <dbReference type="ARBA" id="ARBA00048679"/>
    </source>
</evidence>
<evidence type="ECO:0000256" key="6">
    <source>
        <dbReference type="ARBA" id="ARBA00022840"/>
    </source>
</evidence>
<feature type="domain" description="Protein kinase" evidence="11">
    <location>
        <begin position="16"/>
        <end position="303"/>
    </location>
</feature>
<gene>
    <name evidence="12" type="ORF">HS088_TW17G00716</name>
</gene>
<keyword evidence="6 9" id="KW-0067">ATP-binding</keyword>
<dbReference type="InterPro" id="IPR001245">
    <property type="entry name" value="Ser-Thr/Tyr_kinase_cat_dom"/>
</dbReference>
<evidence type="ECO:0000313" key="12">
    <source>
        <dbReference type="EMBL" id="KAF5733177.1"/>
    </source>
</evidence>
<comment type="caution">
    <text evidence="12">The sequence shown here is derived from an EMBL/GenBank/DDBJ whole genome shotgun (WGS) entry which is preliminary data.</text>
</comment>
<evidence type="ECO:0000256" key="9">
    <source>
        <dbReference type="PROSITE-ProRule" id="PRU10141"/>
    </source>
</evidence>
<keyword evidence="2 10" id="KW-0723">Serine/threonine-protein kinase</keyword>
<keyword evidence="5 12" id="KW-0418">Kinase</keyword>
<dbReference type="Gene3D" id="1.10.510.10">
    <property type="entry name" value="Transferase(Phosphotransferase) domain 1"/>
    <property type="match status" value="1"/>
</dbReference>
<evidence type="ECO:0000256" key="4">
    <source>
        <dbReference type="ARBA" id="ARBA00022741"/>
    </source>
</evidence>
<comment type="similarity">
    <text evidence="10">Belongs to the protein kinase superfamily.</text>
</comment>
<proteinExistence type="inferred from homology"/>
<dbReference type="InParanoid" id="A0A7J7CGL0"/>
<dbReference type="GO" id="GO:0004674">
    <property type="term" value="F:protein serine/threonine kinase activity"/>
    <property type="evidence" value="ECO:0007669"/>
    <property type="project" value="UniProtKB-KW"/>
</dbReference>
<dbReference type="PROSITE" id="PS00107">
    <property type="entry name" value="PROTEIN_KINASE_ATP"/>
    <property type="match status" value="1"/>
</dbReference>
<dbReference type="PANTHER" id="PTHR46146:SF23">
    <property type="entry name" value="PROTEIN KINASE DOMAIN-CONTAINING PROTEIN"/>
    <property type="match status" value="1"/>
</dbReference>
<evidence type="ECO:0000256" key="3">
    <source>
        <dbReference type="ARBA" id="ARBA00022679"/>
    </source>
</evidence>
<dbReference type="FunFam" id="1.10.510.10:FF:000809">
    <property type="entry name" value="Serine/threonine-protein kinase-like protein At5g23170"/>
    <property type="match status" value="1"/>
</dbReference>
<dbReference type="PROSITE" id="PS00108">
    <property type="entry name" value="PROTEIN_KINASE_ST"/>
    <property type="match status" value="1"/>
</dbReference>
<evidence type="ECO:0000256" key="2">
    <source>
        <dbReference type="ARBA" id="ARBA00022527"/>
    </source>
</evidence>
<comment type="catalytic activity">
    <reaction evidence="8">
        <text>L-seryl-[protein] + ATP = O-phospho-L-seryl-[protein] + ADP + H(+)</text>
        <dbReference type="Rhea" id="RHEA:17989"/>
        <dbReference type="Rhea" id="RHEA-COMP:9863"/>
        <dbReference type="Rhea" id="RHEA-COMP:11604"/>
        <dbReference type="ChEBI" id="CHEBI:15378"/>
        <dbReference type="ChEBI" id="CHEBI:29999"/>
        <dbReference type="ChEBI" id="CHEBI:30616"/>
        <dbReference type="ChEBI" id="CHEBI:83421"/>
        <dbReference type="ChEBI" id="CHEBI:456216"/>
        <dbReference type="EC" id="2.7.11.1"/>
    </reaction>
</comment>
<dbReference type="EMBL" id="JAAARO010000017">
    <property type="protein sequence ID" value="KAF5733177.1"/>
    <property type="molecule type" value="Genomic_DNA"/>
</dbReference>
<protein>
    <recommendedName>
        <fullName evidence="1">non-specific serine/threonine protein kinase</fullName>
        <ecNumber evidence="1">2.7.11.1</ecNumber>
    </recommendedName>
</protein>
<dbReference type="Proteomes" id="UP000593562">
    <property type="component" value="Unassembled WGS sequence"/>
</dbReference>
<feature type="binding site" evidence="9">
    <location>
        <position position="51"/>
    </location>
    <ligand>
        <name>ATP</name>
        <dbReference type="ChEBI" id="CHEBI:30616"/>
    </ligand>
</feature>
<organism evidence="12 13">
    <name type="scientific">Tripterygium wilfordii</name>
    <name type="common">Thunder God vine</name>
    <dbReference type="NCBI Taxonomy" id="458696"/>
    <lineage>
        <taxon>Eukaryota</taxon>
        <taxon>Viridiplantae</taxon>
        <taxon>Streptophyta</taxon>
        <taxon>Embryophyta</taxon>
        <taxon>Tracheophyta</taxon>
        <taxon>Spermatophyta</taxon>
        <taxon>Magnoliopsida</taxon>
        <taxon>eudicotyledons</taxon>
        <taxon>Gunneridae</taxon>
        <taxon>Pentapetalae</taxon>
        <taxon>rosids</taxon>
        <taxon>fabids</taxon>
        <taxon>Celastrales</taxon>
        <taxon>Celastraceae</taxon>
        <taxon>Tripterygium</taxon>
    </lineage>
</organism>
<dbReference type="InterPro" id="IPR017441">
    <property type="entry name" value="Protein_kinase_ATP_BS"/>
</dbReference>
<keyword evidence="13" id="KW-1185">Reference proteome</keyword>
<evidence type="ECO:0000256" key="7">
    <source>
        <dbReference type="ARBA" id="ARBA00047899"/>
    </source>
</evidence>
<dbReference type="FunCoup" id="A0A7J7CGL0">
    <property type="interactions" value="4"/>
</dbReference>
<evidence type="ECO:0000313" key="13">
    <source>
        <dbReference type="Proteomes" id="UP000593562"/>
    </source>
</evidence>
<evidence type="ECO:0000256" key="10">
    <source>
        <dbReference type="RuleBase" id="RU000304"/>
    </source>
</evidence>
<reference evidence="12 13" key="1">
    <citation type="journal article" date="2020" name="Nat. Commun.">
        <title>Genome of Tripterygium wilfordii and identification of cytochrome P450 involved in triptolide biosynthesis.</title>
        <authorList>
            <person name="Tu L."/>
            <person name="Su P."/>
            <person name="Zhang Z."/>
            <person name="Gao L."/>
            <person name="Wang J."/>
            <person name="Hu T."/>
            <person name="Zhou J."/>
            <person name="Zhang Y."/>
            <person name="Zhao Y."/>
            <person name="Liu Y."/>
            <person name="Song Y."/>
            <person name="Tong Y."/>
            <person name="Lu Y."/>
            <person name="Yang J."/>
            <person name="Xu C."/>
            <person name="Jia M."/>
            <person name="Peters R.J."/>
            <person name="Huang L."/>
            <person name="Gao W."/>
        </authorList>
    </citation>
    <scope>NUCLEOTIDE SEQUENCE [LARGE SCALE GENOMIC DNA]</scope>
    <source>
        <strain evidence="13">cv. XIE 37</strain>
        <tissue evidence="12">Leaf</tissue>
    </source>
</reference>
<dbReference type="SMART" id="SM00220">
    <property type="entry name" value="S_TKc"/>
    <property type="match status" value="1"/>
</dbReference>
<dbReference type="GO" id="GO:0005524">
    <property type="term" value="F:ATP binding"/>
    <property type="evidence" value="ECO:0007669"/>
    <property type="project" value="UniProtKB-UniRule"/>
</dbReference>
<name>A0A7J7CGL0_TRIWF</name>
<keyword evidence="4 9" id="KW-0547">Nucleotide-binding</keyword>
<dbReference type="EC" id="2.7.11.1" evidence="1"/>
<keyword evidence="3" id="KW-0808">Transferase</keyword>
<evidence type="ECO:0000259" key="11">
    <source>
        <dbReference type="PROSITE" id="PS50011"/>
    </source>
</evidence>
<comment type="catalytic activity">
    <reaction evidence="7">
        <text>L-threonyl-[protein] + ATP = O-phospho-L-threonyl-[protein] + ADP + H(+)</text>
        <dbReference type="Rhea" id="RHEA:46608"/>
        <dbReference type="Rhea" id="RHEA-COMP:11060"/>
        <dbReference type="Rhea" id="RHEA-COMP:11605"/>
        <dbReference type="ChEBI" id="CHEBI:15378"/>
        <dbReference type="ChEBI" id="CHEBI:30013"/>
        <dbReference type="ChEBI" id="CHEBI:30616"/>
        <dbReference type="ChEBI" id="CHEBI:61977"/>
        <dbReference type="ChEBI" id="CHEBI:456216"/>
        <dbReference type="EC" id="2.7.11.1"/>
    </reaction>
</comment>
<dbReference type="PANTHER" id="PTHR46146">
    <property type="entry name" value="SERINE/THREONINE-PROTEIN KINASE-LIKE PROTEIN CCR4"/>
    <property type="match status" value="1"/>
</dbReference>
<accession>A0A7J7CGL0</accession>
<sequence>MVEFEYEELVKATENFCESRLVGRGSHGSVYKAILHHHHNNSQNDVVVAVKRSSGGLDDEKLHNEIGMLSSLSSTHIIKFLGTSHNQKLLLVTEFMSNGSLHDLLHSSSFPPPPWPKRVEIALQIANAVRFLHEGGCGGKSGVIVHRDIKSANVLFDSNWDAKLADFGLAVADSLSQVTSQEASQQLQPLPAGTIGYLDPCYTTPTKLSTKNDVFSFGVVLLEIISGKKVFDVTRESALMVDWTVPLIESGRFSEVCDERIVLPMFMEGTVEKLLCVAARCVSQHEETRPSIGEVVMELEETTRLIERVRAPNWTSYFFRSRMRRKLIKHSKQHSKSEAQQQGGRMLLREVLALN</sequence>
<evidence type="ECO:0000256" key="1">
    <source>
        <dbReference type="ARBA" id="ARBA00012513"/>
    </source>
</evidence>